<keyword evidence="4" id="KW-1185">Reference proteome</keyword>
<evidence type="ECO:0000313" key="3">
    <source>
        <dbReference type="EMBL" id="GGG36140.1"/>
    </source>
</evidence>
<dbReference type="CDD" id="cd07381">
    <property type="entry name" value="MPP_CapA"/>
    <property type="match status" value="1"/>
</dbReference>
<dbReference type="EMBL" id="BMKS01000006">
    <property type="protein sequence ID" value="GGG36140.1"/>
    <property type="molecule type" value="Genomic_DNA"/>
</dbReference>
<gene>
    <name evidence="3" type="ORF">GCM10010964_25060</name>
</gene>
<dbReference type="AlphaFoldDB" id="A0A8J2ZBY9"/>
<dbReference type="Gene3D" id="3.60.21.10">
    <property type="match status" value="1"/>
</dbReference>
<organism evidence="3 4">
    <name type="scientific">Caldovatus sediminis</name>
    <dbReference type="NCBI Taxonomy" id="2041189"/>
    <lineage>
        <taxon>Bacteria</taxon>
        <taxon>Pseudomonadati</taxon>
        <taxon>Pseudomonadota</taxon>
        <taxon>Alphaproteobacteria</taxon>
        <taxon>Acetobacterales</taxon>
        <taxon>Roseomonadaceae</taxon>
        <taxon>Caldovatus</taxon>
    </lineage>
</organism>
<accession>A0A8J2ZBY9</accession>
<dbReference type="Proteomes" id="UP000597507">
    <property type="component" value="Unassembled WGS sequence"/>
</dbReference>
<dbReference type="SUPFAM" id="SSF56300">
    <property type="entry name" value="Metallo-dependent phosphatases"/>
    <property type="match status" value="1"/>
</dbReference>
<proteinExistence type="inferred from homology"/>
<evidence type="ECO:0000259" key="2">
    <source>
        <dbReference type="SMART" id="SM00854"/>
    </source>
</evidence>
<protein>
    <recommendedName>
        <fullName evidence="2">Capsule synthesis protein CapA domain-containing protein</fullName>
    </recommendedName>
</protein>
<dbReference type="RefSeq" id="WP_188900665.1">
    <property type="nucleotide sequence ID" value="NZ_BMKS01000006.1"/>
</dbReference>
<dbReference type="InterPro" id="IPR052169">
    <property type="entry name" value="CW_Biosynth-Accessory"/>
</dbReference>
<evidence type="ECO:0000256" key="1">
    <source>
        <dbReference type="ARBA" id="ARBA00005662"/>
    </source>
</evidence>
<dbReference type="Pfam" id="PF09587">
    <property type="entry name" value="PGA_cap"/>
    <property type="match status" value="1"/>
</dbReference>
<dbReference type="InterPro" id="IPR019079">
    <property type="entry name" value="Capsule_synth_CapA"/>
</dbReference>
<evidence type="ECO:0000313" key="4">
    <source>
        <dbReference type="Proteomes" id="UP000597507"/>
    </source>
</evidence>
<dbReference type="PANTHER" id="PTHR33393">
    <property type="entry name" value="POLYGLUTAMINE SYNTHESIS ACCESSORY PROTEIN RV0574C-RELATED"/>
    <property type="match status" value="1"/>
</dbReference>
<reference evidence="3 4" key="1">
    <citation type="journal article" date="2014" name="Int. J. Syst. Evol. Microbiol.">
        <title>Complete genome sequence of Corynebacterium casei LMG S-19264T (=DSM 44701T), isolated from a smear-ripened cheese.</title>
        <authorList>
            <consortium name="US DOE Joint Genome Institute (JGI-PGF)"/>
            <person name="Walter F."/>
            <person name="Albersmeier A."/>
            <person name="Kalinowski J."/>
            <person name="Ruckert C."/>
        </authorList>
    </citation>
    <scope>NUCLEOTIDE SEQUENCE [LARGE SCALE GENOMIC DNA]</scope>
    <source>
        <strain evidence="3 4">CGMCC 1.16330</strain>
    </source>
</reference>
<comment type="caution">
    <text evidence="3">The sequence shown here is derived from an EMBL/GenBank/DDBJ whole genome shotgun (WGS) entry which is preliminary data.</text>
</comment>
<dbReference type="InterPro" id="IPR029052">
    <property type="entry name" value="Metallo-depent_PP-like"/>
</dbReference>
<comment type="similarity">
    <text evidence="1">Belongs to the CapA family.</text>
</comment>
<dbReference type="SMART" id="SM00854">
    <property type="entry name" value="PGA_cap"/>
    <property type="match status" value="1"/>
</dbReference>
<feature type="domain" description="Capsule synthesis protein CapA" evidence="2">
    <location>
        <begin position="3"/>
        <end position="284"/>
    </location>
</feature>
<name>A0A8J2ZBY9_9PROT</name>
<sequence>MVTLALCGDVMLGRGIDQILPHPGDPALHEDYVRSALAYVALAERANGPIPRPVGFDYVWGDASEALRRADLRVVNLETSVTTSPDYEPKGINYRMHPRNVGCLQAAGIECCVLANNHVLDWGEAGLLETLETLARAGIRTAGAGRDLAEAAAPAALPLPAPGGGRLLVFGFGSESSGIPRHWAAAPGRPGVHLLDDLSAATAGRLAERVRAAKRPGDIALASIHWGPNWGYEIPRAFRAFAHALIDRAGFDLVHGHSSHHPQGIEVHRNRLVLYGAGDFLNDYEGIEGREEFRGDLTALYLPRLDAASGELLALRLAPFRIARMRLNRPTEEERRWLRDRLDRESRPFGVRIAADREGLLEADWSGRA</sequence>
<dbReference type="PANTHER" id="PTHR33393:SF11">
    <property type="entry name" value="POLYGLUTAMINE SYNTHESIS ACCESSORY PROTEIN RV0574C-RELATED"/>
    <property type="match status" value="1"/>
</dbReference>